<dbReference type="SUPFAM" id="SSF51905">
    <property type="entry name" value="FAD/NAD(P)-binding domain"/>
    <property type="match status" value="2"/>
</dbReference>
<gene>
    <name evidence="2" type="ORF">KM031_09595</name>
</gene>
<dbReference type="Pfam" id="PF13454">
    <property type="entry name" value="NAD_binding_9"/>
    <property type="match status" value="1"/>
</dbReference>
<dbReference type="InterPro" id="IPR052189">
    <property type="entry name" value="L-asp_N-monooxygenase_NS-form"/>
</dbReference>
<protein>
    <submittedName>
        <fullName evidence="2">FAD/NAD(P)-binding protein</fullName>
    </submittedName>
</protein>
<accession>A0A975P5B0</accession>
<name>A0A975P5B0_9RHOB</name>
<proteinExistence type="predicted"/>
<keyword evidence="3" id="KW-1185">Reference proteome</keyword>
<reference evidence="2" key="1">
    <citation type="submission" date="2021-06" db="EMBL/GenBank/DDBJ databases">
        <title>Direct submission.</title>
        <authorList>
            <person name="Lee C.-S."/>
            <person name="Jin L."/>
        </authorList>
    </citation>
    <scope>NUCLEOTIDE SEQUENCE</scope>
    <source>
        <strain evidence="2">Con5</strain>
    </source>
</reference>
<dbReference type="AlphaFoldDB" id="A0A975P5B0"/>
<dbReference type="EMBL" id="CP076361">
    <property type="protein sequence ID" value="QWK89131.1"/>
    <property type="molecule type" value="Genomic_DNA"/>
</dbReference>
<dbReference type="PANTHER" id="PTHR40254">
    <property type="entry name" value="BLR0577 PROTEIN"/>
    <property type="match status" value="1"/>
</dbReference>
<sequence length="481" mass="50647">MYFTSVPVTPAAVCPAGPVIAIVGGGYSGAAVAWHLAQVLKDRPGRIVVFEPRAELGRGLAYSTPDPDHRLNVPDHRMTLAIEDPLHFKRWLTSEAAPLLAPGSATLAGEIFAPRAVFGQYVAAHLAPLIAAGRVVHRQSAVTRISATGAQFAVQDASGAIVTADQVVLAVSHPPPALPSELAALRHDPALIEDPSAPGVLAAVSPQERVLIVGSGLTAADILCSLIRQGQRGGVQILSRHGWRSQPHGPKQAETTAEFTEGPARTALTLLRRVRKALAADAARGLSWHAVFDRLRAQGPAIWAALPLAERRRFLRHLRALWDIHRFRIAPQTHDIVSRAERAGRVEFHAARLIGVARTPQGLLTTIRPRGSSHLAHLTVDRVILATGPAHGQVIAGNPALASLQEQGLVQPDPLALGIATTPQGRAIGQAGAAVPGLFVAGPLARGTVGELMGVPEVTAWAEHLARQLVADLPQPAAVVG</sequence>
<feature type="domain" description="FAD-dependent urate hydroxylase HpyO/Asp monooxygenase CreE-like FAD/NAD(P)-binding" evidence="1">
    <location>
        <begin position="21"/>
        <end position="173"/>
    </location>
</feature>
<dbReference type="PANTHER" id="PTHR40254:SF1">
    <property type="entry name" value="BLR0577 PROTEIN"/>
    <property type="match status" value="1"/>
</dbReference>
<dbReference type="RefSeq" id="WP_215505856.1">
    <property type="nucleotide sequence ID" value="NZ_CP076361.1"/>
</dbReference>
<dbReference type="KEGG" id="gfu:KM031_09595"/>
<dbReference type="InterPro" id="IPR038732">
    <property type="entry name" value="HpyO/CreE_NAD-binding"/>
</dbReference>
<dbReference type="Proteomes" id="UP000679352">
    <property type="component" value="Chromosome"/>
</dbReference>
<evidence type="ECO:0000259" key="1">
    <source>
        <dbReference type="Pfam" id="PF13454"/>
    </source>
</evidence>
<dbReference type="Gene3D" id="3.50.50.60">
    <property type="entry name" value="FAD/NAD(P)-binding domain"/>
    <property type="match status" value="1"/>
</dbReference>
<evidence type="ECO:0000313" key="3">
    <source>
        <dbReference type="Proteomes" id="UP000679352"/>
    </source>
</evidence>
<organism evidence="2 3">
    <name type="scientific">Gemmobacter fulvus</name>
    <dbReference type="NCBI Taxonomy" id="2840474"/>
    <lineage>
        <taxon>Bacteria</taxon>
        <taxon>Pseudomonadati</taxon>
        <taxon>Pseudomonadota</taxon>
        <taxon>Alphaproteobacteria</taxon>
        <taxon>Rhodobacterales</taxon>
        <taxon>Paracoccaceae</taxon>
        <taxon>Gemmobacter</taxon>
    </lineage>
</organism>
<dbReference type="InterPro" id="IPR036188">
    <property type="entry name" value="FAD/NAD-bd_sf"/>
</dbReference>
<evidence type="ECO:0000313" key="2">
    <source>
        <dbReference type="EMBL" id="QWK89131.1"/>
    </source>
</evidence>